<protein>
    <recommendedName>
        <fullName evidence="2">Ribbon-helix-helix domain-containing protein</fullName>
    </recommendedName>
</protein>
<accession>A0A5A7N7B1</accession>
<evidence type="ECO:0000313" key="3">
    <source>
        <dbReference type="EMBL" id="GER03988.1"/>
    </source>
</evidence>
<feature type="region of interest" description="Disordered" evidence="1">
    <location>
        <begin position="74"/>
        <end position="98"/>
    </location>
</feature>
<dbReference type="Proteomes" id="UP000324996">
    <property type="component" value="Unassembled WGS sequence"/>
</dbReference>
<dbReference type="Gene3D" id="1.10.3990.20">
    <property type="entry name" value="protein bp1543"/>
    <property type="match status" value="1"/>
</dbReference>
<comment type="caution">
    <text evidence="3">The sequence shown here is derived from an EMBL/GenBank/DDBJ whole genome shotgun (WGS) entry which is preliminary data.</text>
</comment>
<evidence type="ECO:0000259" key="2">
    <source>
        <dbReference type="Pfam" id="PF13467"/>
    </source>
</evidence>
<dbReference type="InterPro" id="IPR038268">
    <property type="entry name" value="RHH_sf"/>
</dbReference>
<evidence type="ECO:0000256" key="1">
    <source>
        <dbReference type="SAM" id="MobiDB-lite"/>
    </source>
</evidence>
<dbReference type="Pfam" id="PF13467">
    <property type="entry name" value="RHH_4"/>
    <property type="match status" value="1"/>
</dbReference>
<dbReference type="RefSeq" id="WP_081837181.1">
    <property type="nucleotide sequence ID" value="NZ_BKCN01000007.1"/>
</dbReference>
<dbReference type="InterPro" id="IPR027373">
    <property type="entry name" value="RHH_dom"/>
</dbReference>
<sequence length="98" mass="10621">MNEGDDIGPIKRSVMISGHRTSISLEPAFWSELKNLAAIRHQSINGLITEIDHQRRGNLSSALRLFVLDQLKARAHQSGPEEAEPDGSGTGDEDASGD</sequence>
<feature type="compositionally biased region" description="Acidic residues" evidence="1">
    <location>
        <begin position="81"/>
        <end position="98"/>
    </location>
</feature>
<reference evidence="3 4" key="1">
    <citation type="submission" date="2019-09" db="EMBL/GenBank/DDBJ databases">
        <title>NBRP : Genome information of microbial organism related human and environment.</title>
        <authorList>
            <person name="Hattori M."/>
            <person name="Oshima K."/>
            <person name="Inaba H."/>
            <person name="Suda W."/>
            <person name="Sakamoto M."/>
            <person name="Iino T."/>
            <person name="Kitahara M."/>
            <person name="Oshida Y."/>
            <person name="Iida T."/>
            <person name="Kudo T."/>
            <person name="Itoh T."/>
            <person name="Ohkuma M."/>
        </authorList>
    </citation>
    <scope>NUCLEOTIDE SEQUENCE [LARGE SCALE GENOMIC DNA]</scope>
    <source>
        <strain evidence="3 4">Q-1</strain>
    </source>
</reference>
<name>A0A5A7N7B1_9PROT</name>
<proteinExistence type="predicted"/>
<evidence type="ECO:0000313" key="4">
    <source>
        <dbReference type="Proteomes" id="UP000324996"/>
    </source>
</evidence>
<dbReference type="AlphaFoldDB" id="A0A5A7N7B1"/>
<organism evidence="3 4">
    <name type="scientific">Iodidimonas nitroreducens</name>
    <dbReference type="NCBI Taxonomy" id="1236968"/>
    <lineage>
        <taxon>Bacteria</taxon>
        <taxon>Pseudomonadati</taxon>
        <taxon>Pseudomonadota</taxon>
        <taxon>Alphaproteobacteria</taxon>
        <taxon>Iodidimonadales</taxon>
        <taxon>Iodidimonadaceae</taxon>
        <taxon>Iodidimonas</taxon>
    </lineage>
</organism>
<gene>
    <name evidence="3" type="ORF">JCM17846_16700</name>
</gene>
<dbReference type="EMBL" id="BKCN01000007">
    <property type="protein sequence ID" value="GER03988.1"/>
    <property type="molecule type" value="Genomic_DNA"/>
</dbReference>
<feature type="domain" description="Ribbon-helix-helix" evidence="2">
    <location>
        <begin position="9"/>
        <end position="70"/>
    </location>
</feature>
<keyword evidence="4" id="KW-1185">Reference proteome</keyword>